<dbReference type="GO" id="GO:1902201">
    <property type="term" value="P:negative regulation of bacterial-type flagellum-dependent cell motility"/>
    <property type="evidence" value="ECO:0007669"/>
    <property type="project" value="TreeGrafter"/>
</dbReference>
<gene>
    <name evidence="6" type="ORF">EV690_0054</name>
</gene>
<dbReference type="InterPro" id="IPR050469">
    <property type="entry name" value="Diguanylate_Cyclase"/>
</dbReference>
<dbReference type="PANTHER" id="PTHR45138:SF9">
    <property type="entry name" value="DIGUANYLATE CYCLASE DGCM-RELATED"/>
    <property type="match status" value="1"/>
</dbReference>
<protein>
    <recommendedName>
        <fullName evidence="2">diguanylate cyclase</fullName>
        <ecNumber evidence="2">2.7.7.65</ecNumber>
    </recommendedName>
</protein>
<dbReference type="PROSITE" id="PS50887">
    <property type="entry name" value="GGDEF"/>
    <property type="match status" value="1"/>
</dbReference>
<dbReference type="Pfam" id="PF00990">
    <property type="entry name" value="GGDEF"/>
    <property type="match status" value="1"/>
</dbReference>
<evidence type="ECO:0000256" key="1">
    <source>
        <dbReference type="ARBA" id="ARBA00001946"/>
    </source>
</evidence>
<accession>A0A4R1KI75</accession>
<dbReference type="InterPro" id="IPR029787">
    <property type="entry name" value="Nucleotide_cyclase"/>
</dbReference>
<keyword evidence="4" id="KW-1133">Transmembrane helix</keyword>
<feature type="transmembrane region" description="Helical" evidence="4">
    <location>
        <begin position="299"/>
        <end position="326"/>
    </location>
</feature>
<keyword evidence="4" id="KW-0812">Transmembrane</keyword>
<feature type="transmembrane region" description="Helical" evidence="4">
    <location>
        <begin position="26"/>
        <end position="46"/>
    </location>
</feature>
<dbReference type="EC" id="2.7.7.65" evidence="2"/>
<evidence type="ECO:0000256" key="3">
    <source>
        <dbReference type="ARBA" id="ARBA00034247"/>
    </source>
</evidence>
<name>A0A4R1KI75_9GAMM</name>
<dbReference type="SMART" id="SM00267">
    <property type="entry name" value="GGDEF"/>
    <property type="match status" value="1"/>
</dbReference>
<dbReference type="CDD" id="cd01949">
    <property type="entry name" value="GGDEF"/>
    <property type="match status" value="1"/>
</dbReference>
<sequence>MGCLDLMGSGLVHQKARKARLSRQGWFLGLNVLWILLIVFIASAAIDLQYRYTSRQVEQEFRHSFDAYQLQMIEIYNQSLQRNYLIAHLMHGLQLENKLQLLKFKALFSQMQRIQKLTGSFYYLDSDGEVVGWKESSSGYVLVNELPQLLQQKLDKAGFKNLSKLEFFGPGFIGIQTQVLNHQDKFAGWLLNTYSARQVGQLTPLTGSQLTRTHSAVLAPSGYLYKGHNHLVNLHHVLATLTKTVDVRLQAKRLNELTNKQYARIITAQGVLLVNPMYVADDTFSAVMLINRKMIFGVIHNWIVAVALGAGALLVLGLLVISLLGVQYKRRQQLALSSALLEAAFARKIFLAILDSKGRVKRVNGFFLETFGLRFSDMQYKPLDQIIDFDPALPKLLDMAAKRGHWRGEMKLGLMAKLVYVQFDISLVKQDNLPALFVCSGIDNQAQREMTKLLTAQATMDSLTGLYNRTFLNDQMEREIKRSERNESPPSLLLIDIDYFKQINDQYGHLVGDQVLVEFAQLLLTRVRASDILVRWGGEEFVILAPDTLLKDACQLADQLLVSISEHTFTQQIHCSCSIGIAQWNSGLSAQQVFQQADEALYEAKASGRNAYWVWEKSEDDKNTPTS</sequence>
<reference evidence="6 7" key="1">
    <citation type="submission" date="2019-03" db="EMBL/GenBank/DDBJ databases">
        <title>Genomic Encyclopedia of Type Strains, Phase IV (KMG-IV): sequencing the most valuable type-strain genomes for metagenomic binning, comparative biology and taxonomic classification.</title>
        <authorList>
            <person name="Goeker M."/>
        </authorList>
    </citation>
    <scope>NUCLEOTIDE SEQUENCE [LARGE SCALE GENOMIC DNA]</scope>
    <source>
        <strain evidence="6 7">DSM 18577</strain>
    </source>
</reference>
<dbReference type="GO" id="GO:0005886">
    <property type="term" value="C:plasma membrane"/>
    <property type="evidence" value="ECO:0007669"/>
    <property type="project" value="TreeGrafter"/>
</dbReference>
<dbReference type="SUPFAM" id="SSF55073">
    <property type="entry name" value="Nucleotide cyclase"/>
    <property type="match status" value="1"/>
</dbReference>
<dbReference type="GO" id="GO:0043709">
    <property type="term" value="P:cell adhesion involved in single-species biofilm formation"/>
    <property type="evidence" value="ECO:0007669"/>
    <property type="project" value="TreeGrafter"/>
</dbReference>
<comment type="cofactor">
    <cofactor evidence="1">
        <name>Mg(2+)</name>
        <dbReference type="ChEBI" id="CHEBI:18420"/>
    </cofactor>
</comment>
<comment type="catalytic activity">
    <reaction evidence="3">
        <text>2 GTP = 3',3'-c-di-GMP + 2 diphosphate</text>
        <dbReference type="Rhea" id="RHEA:24898"/>
        <dbReference type="ChEBI" id="CHEBI:33019"/>
        <dbReference type="ChEBI" id="CHEBI:37565"/>
        <dbReference type="ChEBI" id="CHEBI:58805"/>
        <dbReference type="EC" id="2.7.7.65"/>
    </reaction>
</comment>
<proteinExistence type="predicted"/>
<evidence type="ECO:0000313" key="6">
    <source>
        <dbReference type="EMBL" id="TCK63940.1"/>
    </source>
</evidence>
<comment type="caution">
    <text evidence="6">The sequence shown here is derived from an EMBL/GenBank/DDBJ whole genome shotgun (WGS) entry which is preliminary data.</text>
</comment>
<evidence type="ECO:0000259" key="5">
    <source>
        <dbReference type="PROSITE" id="PS50887"/>
    </source>
</evidence>
<dbReference type="FunFam" id="3.30.70.270:FF:000001">
    <property type="entry name" value="Diguanylate cyclase domain protein"/>
    <property type="match status" value="1"/>
</dbReference>
<evidence type="ECO:0000256" key="4">
    <source>
        <dbReference type="SAM" id="Phobius"/>
    </source>
</evidence>
<dbReference type="Gene3D" id="3.30.70.270">
    <property type="match status" value="1"/>
</dbReference>
<dbReference type="OrthoDB" id="5620448at2"/>
<dbReference type="AlphaFoldDB" id="A0A4R1KI75"/>
<dbReference type="InterPro" id="IPR043128">
    <property type="entry name" value="Rev_trsase/Diguanyl_cyclase"/>
</dbReference>
<dbReference type="InterPro" id="IPR000160">
    <property type="entry name" value="GGDEF_dom"/>
</dbReference>
<feature type="domain" description="GGDEF" evidence="5">
    <location>
        <begin position="488"/>
        <end position="617"/>
    </location>
</feature>
<dbReference type="EMBL" id="SMGD01000001">
    <property type="protein sequence ID" value="TCK63940.1"/>
    <property type="molecule type" value="Genomic_DNA"/>
</dbReference>
<evidence type="ECO:0000256" key="2">
    <source>
        <dbReference type="ARBA" id="ARBA00012528"/>
    </source>
</evidence>
<organism evidence="6 7">
    <name type="scientific">Celerinatantimonas diazotrophica</name>
    <dbReference type="NCBI Taxonomy" id="412034"/>
    <lineage>
        <taxon>Bacteria</taxon>
        <taxon>Pseudomonadati</taxon>
        <taxon>Pseudomonadota</taxon>
        <taxon>Gammaproteobacteria</taxon>
        <taxon>Celerinatantimonadaceae</taxon>
        <taxon>Celerinatantimonas</taxon>
    </lineage>
</organism>
<dbReference type="GO" id="GO:0052621">
    <property type="term" value="F:diguanylate cyclase activity"/>
    <property type="evidence" value="ECO:0007669"/>
    <property type="project" value="UniProtKB-EC"/>
</dbReference>
<dbReference type="PANTHER" id="PTHR45138">
    <property type="entry name" value="REGULATORY COMPONENTS OF SENSORY TRANSDUCTION SYSTEM"/>
    <property type="match status" value="1"/>
</dbReference>
<evidence type="ECO:0000313" key="7">
    <source>
        <dbReference type="Proteomes" id="UP000295565"/>
    </source>
</evidence>
<keyword evidence="4" id="KW-0472">Membrane</keyword>
<keyword evidence="7" id="KW-1185">Reference proteome</keyword>
<dbReference type="Proteomes" id="UP000295565">
    <property type="component" value="Unassembled WGS sequence"/>
</dbReference>
<dbReference type="NCBIfam" id="TIGR00254">
    <property type="entry name" value="GGDEF"/>
    <property type="match status" value="1"/>
</dbReference>